<sequence>LCFNNCVDMNQLSSELTGKCVKNLRQFFNGEIFLDKKKRFYEPREQKMGLLGFLCAEVWMNGLKAFRNDFVGNVLESSSSDKEGILLEHRKMEFRDKVNTGEVIQAARRISQELQLCSFRNCVFYVTSL</sequence>
<proteinExistence type="predicted"/>
<accession>A0A3B4ZNG0</accession>
<evidence type="ECO:0000313" key="1">
    <source>
        <dbReference type="Ensembl" id="ENSSPAP00000003257.1"/>
    </source>
</evidence>
<reference evidence="1" key="1">
    <citation type="submission" date="2023-09" db="UniProtKB">
        <authorList>
            <consortium name="Ensembl"/>
        </authorList>
    </citation>
    <scope>IDENTIFICATION</scope>
</reference>
<dbReference type="GeneTree" id="ENSGT00940000165336"/>
<dbReference type="AlphaFoldDB" id="A0A3B4ZNG0"/>
<organism evidence="1">
    <name type="scientific">Stegastes partitus</name>
    <name type="common">bicolor damselfish</name>
    <dbReference type="NCBI Taxonomy" id="144197"/>
    <lineage>
        <taxon>Eukaryota</taxon>
        <taxon>Metazoa</taxon>
        <taxon>Chordata</taxon>
        <taxon>Craniata</taxon>
        <taxon>Vertebrata</taxon>
        <taxon>Euteleostomi</taxon>
        <taxon>Actinopterygii</taxon>
        <taxon>Neopterygii</taxon>
        <taxon>Teleostei</taxon>
        <taxon>Neoteleostei</taxon>
        <taxon>Acanthomorphata</taxon>
        <taxon>Ovalentaria</taxon>
        <taxon>Pomacentridae</taxon>
        <taxon>Stegastes</taxon>
    </lineage>
</organism>
<protein>
    <submittedName>
        <fullName evidence="1">Selenoprotein U1b</fullName>
    </submittedName>
</protein>
<dbReference type="Ensembl" id="ENSSPAT00000003313.1">
    <property type="protein sequence ID" value="ENSSPAP00000003257.1"/>
    <property type="gene ID" value="ENSSPAG00000002494.1"/>
</dbReference>
<name>A0A3B4ZNG0_9TELE</name>
<dbReference type="STRING" id="144197.ENSSPAP00000003257"/>